<accession>B6YS57</accession>
<dbReference type="InterPro" id="IPR029063">
    <property type="entry name" value="SAM-dependent_MTases_sf"/>
</dbReference>
<keyword evidence="4" id="KW-0808">Transferase</keyword>
<protein>
    <recommendedName>
        <fullName evidence="2">site-specific DNA-methyltransferase (cytosine-N(4)-specific)</fullName>
        <ecNumber evidence="2">2.1.1.113</ecNumber>
    </recommendedName>
</protein>
<dbReference type="Gene3D" id="3.40.50.150">
    <property type="entry name" value="Vaccinia Virus protein VP39"/>
    <property type="match status" value="2"/>
</dbReference>
<dbReference type="GO" id="GO:0032259">
    <property type="term" value="P:methylation"/>
    <property type="evidence" value="ECO:0007669"/>
    <property type="project" value="UniProtKB-KW"/>
</dbReference>
<reference evidence="12" key="1">
    <citation type="journal article" date="2008" name="Science">
        <title>Genome of an endosymbiont coupling N2 fixation to cellulolysis within RT protist cells in termite gut.</title>
        <authorList>
            <person name="Hongoh Y."/>
            <person name="Sharma V.K."/>
            <person name="Prakash T."/>
            <person name="Noda S."/>
            <person name="Toh H."/>
            <person name="Taylor T.D."/>
            <person name="Kudo T."/>
            <person name="Sakaki Y."/>
            <person name="Toyoda A."/>
            <person name="Hattori M."/>
            <person name="Ohkuma M."/>
        </authorList>
    </citation>
    <scope>NUCLEOTIDE SEQUENCE [LARGE SCALE GENOMIC DNA]</scope>
    <source>
        <plasmid evidence="12">pCFPG1</plasmid>
    </source>
</reference>
<keyword evidence="3 11" id="KW-0489">Methyltransferase</keyword>
<evidence type="ECO:0000259" key="10">
    <source>
        <dbReference type="Pfam" id="PF01555"/>
    </source>
</evidence>
<dbReference type="GO" id="GO:0009307">
    <property type="term" value="P:DNA restriction-modification system"/>
    <property type="evidence" value="ECO:0007669"/>
    <property type="project" value="UniProtKB-KW"/>
</dbReference>
<evidence type="ECO:0000256" key="9">
    <source>
        <dbReference type="SAM" id="Coils"/>
    </source>
</evidence>
<dbReference type="PRINTS" id="PR00507">
    <property type="entry name" value="N12N6MTFRASE"/>
</dbReference>
<keyword evidence="12" id="KW-1185">Reference proteome</keyword>
<evidence type="ECO:0000256" key="6">
    <source>
        <dbReference type="ARBA" id="ARBA00022747"/>
    </source>
</evidence>
<comment type="similarity">
    <text evidence="1">Belongs to the N(4)/N(6)-methyltransferase family. N(4) subfamily.</text>
</comment>
<dbReference type="AlphaFoldDB" id="B6YS57"/>
<dbReference type="PROSITE" id="PS00093">
    <property type="entry name" value="N4_MTASE"/>
    <property type="match status" value="1"/>
</dbReference>
<dbReference type="RefSeq" id="WP_012572995.1">
    <property type="nucleotide sequence ID" value="NC_011564.1"/>
</dbReference>
<keyword evidence="5" id="KW-0949">S-adenosyl-L-methionine</keyword>
<evidence type="ECO:0000256" key="2">
    <source>
        <dbReference type="ARBA" id="ARBA00012185"/>
    </source>
</evidence>
<dbReference type="EC" id="2.1.1.113" evidence="2"/>
<dbReference type="REBASE" id="19302">
    <property type="entry name" value="M.ApspCFPG1ORFAP"/>
</dbReference>
<sequence>MLYEQTYSKFLSFKGEPLRQGRQKIHPYPAMLHPLLVDYLIDQYANKNSVILDPFSGSGVSLLQSGLKGYPSYGFDINPFALLISKAKTTNYDLELLEKDIKEIQSEIKKCEKVDIPEIKNIDYWYSQSVQNSLGRIRYCLKHGSYHYPELLKTCFALVCRDQSYTRKGEFKRYRIKADKIEKRKDEVMRRFCNHLETILEVIKESDKEILSPRHFFDTSENIGQYHLEYDLIITSPPYGDSHTTVAYGEFSSFGLEWVNDCINISSEYRIDKQSVGRKRSIAKGLLENKILNDTLELIKHQDESRSIEVLYFFNEYLIILENVLNQLPKNGIACYVVGNRRVKGIEIPTDQITAEMMEKCGMSIKEILVRDISNKVMPSKNSPSNRVGEKDKTMSFEYIVVGNKE</sequence>
<dbReference type="InterPro" id="IPR002941">
    <property type="entry name" value="DNA_methylase_N4/N6"/>
</dbReference>
<evidence type="ECO:0000256" key="4">
    <source>
        <dbReference type="ARBA" id="ARBA00022679"/>
    </source>
</evidence>
<evidence type="ECO:0000256" key="1">
    <source>
        <dbReference type="ARBA" id="ARBA00010203"/>
    </source>
</evidence>
<dbReference type="EMBL" id="AP010657">
    <property type="protein sequence ID" value="BAG84029.1"/>
    <property type="molecule type" value="Genomic_DNA"/>
</dbReference>
<dbReference type="HOGENOM" id="CLU_027633_1_0_10"/>
<dbReference type="Proteomes" id="UP000000723">
    <property type="component" value="Plasmid pCFPG1"/>
</dbReference>
<evidence type="ECO:0000313" key="11">
    <source>
        <dbReference type="EMBL" id="BAG84029.1"/>
    </source>
</evidence>
<geneLocation type="plasmid" evidence="11 12">
    <name>pCFPG1</name>
</geneLocation>
<evidence type="ECO:0000256" key="3">
    <source>
        <dbReference type="ARBA" id="ARBA00022603"/>
    </source>
</evidence>
<dbReference type="SUPFAM" id="SSF53335">
    <property type="entry name" value="S-adenosyl-L-methionine-dependent methyltransferases"/>
    <property type="match status" value="1"/>
</dbReference>
<dbReference type="GO" id="GO:0015667">
    <property type="term" value="F:site-specific DNA-methyltransferase (cytosine-N4-specific) activity"/>
    <property type="evidence" value="ECO:0007669"/>
    <property type="project" value="UniProtKB-EC"/>
</dbReference>
<proteinExistence type="inferred from homology"/>
<dbReference type="OrthoDB" id="9800801at2"/>
<keyword evidence="9" id="KW-0175">Coiled coil</keyword>
<dbReference type="InterPro" id="IPR017985">
    <property type="entry name" value="MeTrfase_CN4_CS"/>
</dbReference>
<name>B6YS57_AZOPC</name>
<evidence type="ECO:0000256" key="5">
    <source>
        <dbReference type="ARBA" id="ARBA00022691"/>
    </source>
</evidence>
<dbReference type="GO" id="GO:0003677">
    <property type="term" value="F:DNA binding"/>
    <property type="evidence" value="ECO:0007669"/>
    <property type="project" value="UniProtKB-KW"/>
</dbReference>
<comment type="catalytic activity">
    <reaction evidence="8">
        <text>a 2'-deoxycytidine in DNA + S-adenosyl-L-methionine = an N(4)-methyl-2'-deoxycytidine in DNA + S-adenosyl-L-homocysteine + H(+)</text>
        <dbReference type="Rhea" id="RHEA:16857"/>
        <dbReference type="Rhea" id="RHEA-COMP:11369"/>
        <dbReference type="Rhea" id="RHEA-COMP:13674"/>
        <dbReference type="ChEBI" id="CHEBI:15378"/>
        <dbReference type="ChEBI" id="CHEBI:57856"/>
        <dbReference type="ChEBI" id="CHEBI:59789"/>
        <dbReference type="ChEBI" id="CHEBI:85452"/>
        <dbReference type="ChEBI" id="CHEBI:137933"/>
        <dbReference type="EC" id="2.1.1.113"/>
    </reaction>
</comment>
<gene>
    <name evidence="11" type="ordered locus">CFPG_P1-8</name>
</gene>
<evidence type="ECO:0000313" key="12">
    <source>
        <dbReference type="Proteomes" id="UP000000723"/>
    </source>
</evidence>
<feature type="domain" description="DNA methylase N-4/N-6" evidence="10">
    <location>
        <begin position="24"/>
        <end position="84"/>
    </location>
</feature>
<keyword evidence="11" id="KW-0614">Plasmid</keyword>
<dbReference type="Pfam" id="PF01555">
    <property type="entry name" value="N6_N4_Mtase"/>
    <property type="match status" value="1"/>
</dbReference>
<dbReference type="GO" id="GO:0008170">
    <property type="term" value="F:N-methyltransferase activity"/>
    <property type="evidence" value="ECO:0007669"/>
    <property type="project" value="InterPro"/>
</dbReference>
<organism evidence="11 12">
    <name type="scientific">Azobacteroides pseudotrichonymphae genomovar. CFP2</name>
    <dbReference type="NCBI Taxonomy" id="511995"/>
    <lineage>
        <taxon>Bacteria</taxon>
        <taxon>Pseudomonadati</taxon>
        <taxon>Bacteroidota</taxon>
        <taxon>Bacteroidia</taxon>
        <taxon>Bacteroidales</taxon>
        <taxon>Candidatus Azobacteroides</taxon>
    </lineage>
</organism>
<dbReference type="KEGG" id="aps:CFPG_P1-8"/>
<evidence type="ECO:0000256" key="8">
    <source>
        <dbReference type="ARBA" id="ARBA00049120"/>
    </source>
</evidence>
<keyword evidence="7" id="KW-0238">DNA-binding</keyword>
<evidence type="ECO:0000256" key="7">
    <source>
        <dbReference type="ARBA" id="ARBA00023125"/>
    </source>
</evidence>
<feature type="coiled-coil region" evidence="9">
    <location>
        <begin position="87"/>
        <end position="114"/>
    </location>
</feature>
<keyword evidence="6" id="KW-0680">Restriction system</keyword>